<accession>A0A2S4L844</accession>
<dbReference type="EMBL" id="PKSG01000126">
    <property type="protein sequence ID" value="POR38587.1"/>
    <property type="molecule type" value="Genomic_DNA"/>
</dbReference>
<keyword evidence="3" id="KW-1185">Reference proteome</keyword>
<sequence length="329" mass="35833">MSRTQMVPVQARYSPINGEGGVSKSKKAALTGGGRAWREDEVGKTRSSAAEDASSLTMVCPQESYLLQTRLRKMPYKHIAAHLNKTELACRLHYHQLSHGSTRRKRTTSCSSGSSDPASGQPGLAASPIPKSKSRSTSPAHVVGSYIATAWTSDLQLPSIMTTDRSPRLPAILPKPEPAAFSTPSQSPRRYPIVMSEQPHEHLPSVTFQHGSPSYHSPAPLRLDCRGLSPPSVSVHGPAHVDLSRLHAIYEAHRNTFWAAIADDYGPNMSPVALEQAWRTGVCCPQHGSNPITPIASPDKDRKPRYRSSGQDKTRISSILGVDMEPKLR</sequence>
<organism evidence="2 3">
    <name type="scientific">Tolypocladium paradoxum</name>
    <dbReference type="NCBI Taxonomy" id="94208"/>
    <lineage>
        <taxon>Eukaryota</taxon>
        <taxon>Fungi</taxon>
        <taxon>Dikarya</taxon>
        <taxon>Ascomycota</taxon>
        <taxon>Pezizomycotina</taxon>
        <taxon>Sordariomycetes</taxon>
        <taxon>Hypocreomycetidae</taxon>
        <taxon>Hypocreales</taxon>
        <taxon>Ophiocordycipitaceae</taxon>
        <taxon>Tolypocladium</taxon>
    </lineage>
</organism>
<dbReference type="AlphaFoldDB" id="A0A2S4L844"/>
<reference evidence="2 3" key="1">
    <citation type="submission" date="2018-01" db="EMBL/GenBank/DDBJ databases">
        <title>Harnessing the power of phylogenomics to disentangle the directionality and signatures of interkingdom host jumping in the parasitic fungal genus Tolypocladium.</title>
        <authorList>
            <person name="Quandt C.A."/>
            <person name="Patterson W."/>
            <person name="Spatafora J.W."/>
        </authorList>
    </citation>
    <scope>NUCLEOTIDE SEQUENCE [LARGE SCALE GENOMIC DNA]</scope>
    <source>
        <strain evidence="2 3">NRBC 100945</strain>
    </source>
</reference>
<gene>
    <name evidence="2" type="ORF">TPAR_01234</name>
</gene>
<evidence type="ECO:0000256" key="1">
    <source>
        <dbReference type="SAM" id="MobiDB-lite"/>
    </source>
</evidence>
<dbReference type="STRING" id="94208.A0A2S4L844"/>
<feature type="region of interest" description="Disordered" evidence="1">
    <location>
        <begin position="97"/>
        <end position="138"/>
    </location>
</feature>
<dbReference type="Proteomes" id="UP000237481">
    <property type="component" value="Unassembled WGS sequence"/>
</dbReference>
<evidence type="ECO:0000313" key="3">
    <source>
        <dbReference type="Proteomes" id="UP000237481"/>
    </source>
</evidence>
<evidence type="ECO:0000313" key="2">
    <source>
        <dbReference type="EMBL" id="POR38587.1"/>
    </source>
</evidence>
<feature type="compositionally biased region" description="Low complexity" evidence="1">
    <location>
        <begin position="108"/>
        <end position="120"/>
    </location>
</feature>
<feature type="compositionally biased region" description="Basic residues" evidence="1">
    <location>
        <begin position="97"/>
        <end position="107"/>
    </location>
</feature>
<dbReference type="OrthoDB" id="5399305at2759"/>
<feature type="region of interest" description="Disordered" evidence="1">
    <location>
        <begin position="289"/>
        <end position="329"/>
    </location>
</feature>
<name>A0A2S4L844_9HYPO</name>
<protein>
    <submittedName>
        <fullName evidence="2">Uncharacterized protein</fullName>
    </submittedName>
</protein>
<comment type="caution">
    <text evidence="2">The sequence shown here is derived from an EMBL/GenBank/DDBJ whole genome shotgun (WGS) entry which is preliminary data.</text>
</comment>
<proteinExistence type="predicted"/>
<feature type="region of interest" description="Disordered" evidence="1">
    <location>
        <begin position="166"/>
        <end position="188"/>
    </location>
</feature>
<feature type="region of interest" description="Disordered" evidence="1">
    <location>
        <begin position="16"/>
        <end position="54"/>
    </location>
</feature>